<feature type="chain" id="PRO_5039291571" evidence="1">
    <location>
        <begin position="22"/>
        <end position="147"/>
    </location>
</feature>
<evidence type="ECO:0000313" key="3">
    <source>
        <dbReference type="Proteomes" id="UP000295157"/>
    </source>
</evidence>
<organism evidence="2 3">
    <name type="scientific">Nonomuraea longispora</name>
    <dbReference type="NCBI Taxonomy" id="1848320"/>
    <lineage>
        <taxon>Bacteria</taxon>
        <taxon>Bacillati</taxon>
        <taxon>Actinomycetota</taxon>
        <taxon>Actinomycetes</taxon>
        <taxon>Streptosporangiales</taxon>
        <taxon>Streptosporangiaceae</taxon>
        <taxon>Nonomuraea</taxon>
    </lineage>
</organism>
<keyword evidence="3" id="KW-1185">Reference proteome</keyword>
<accession>A0A4R4NNZ1</accession>
<dbReference type="EMBL" id="SMJZ01000004">
    <property type="protein sequence ID" value="TDC10995.1"/>
    <property type="molecule type" value="Genomic_DNA"/>
</dbReference>
<keyword evidence="1" id="KW-0732">Signal</keyword>
<sequence length="147" mass="16280">MICGKKLVVLKAILVVAVAQALAVTVVAQPAQAARWRNIDGKVWSSAGKWYNSKTIRKKAGKGNIAAKFSKLPSRGAFKKGMFFGVKSAKGRYWMSGSIPAFYKEGEKRVLATGVKNGKKFFTSFKRRSHCKASVLCRHSFEGQMRY</sequence>
<evidence type="ECO:0000256" key="1">
    <source>
        <dbReference type="SAM" id="SignalP"/>
    </source>
</evidence>
<dbReference type="RefSeq" id="WP_132329041.1">
    <property type="nucleotide sequence ID" value="NZ_SMJZ01000004.1"/>
</dbReference>
<comment type="caution">
    <text evidence="2">The sequence shown here is derived from an EMBL/GenBank/DDBJ whole genome shotgun (WGS) entry which is preliminary data.</text>
</comment>
<name>A0A4R4NNZ1_9ACTN</name>
<gene>
    <name evidence="2" type="ORF">E1267_02005</name>
</gene>
<evidence type="ECO:0000313" key="2">
    <source>
        <dbReference type="EMBL" id="TDC10995.1"/>
    </source>
</evidence>
<dbReference type="AlphaFoldDB" id="A0A4R4NNZ1"/>
<feature type="signal peptide" evidence="1">
    <location>
        <begin position="1"/>
        <end position="21"/>
    </location>
</feature>
<dbReference type="Proteomes" id="UP000295157">
    <property type="component" value="Unassembled WGS sequence"/>
</dbReference>
<reference evidence="2 3" key="1">
    <citation type="submission" date="2019-02" db="EMBL/GenBank/DDBJ databases">
        <title>Draft genome sequences of novel Actinobacteria.</title>
        <authorList>
            <person name="Sahin N."/>
            <person name="Ay H."/>
            <person name="Saygin H."/>
        </authorList>
    </citation>
    <scope>NUCLEOTIDE SEQUENCE [LARGE SCALE GENOMIC DNA]</scope>
    <source>
        <strain evidence="2 3">KC201</strain>
    </source>
</reference>
<proteinExistence type="predicted"/>
<protein>
    <submittedName>
        <fullName evidence="2">Uncharacterized protein</fullName>
    </submittedName>
</protein>